<feature type="compositionally biased region" description="Basic and acidic residues" evidence="1">
    <location>
        <begin position="1"/>
        <end position="10"/>
    </location>
</feature>
<dbReference type="SUPFAM" id="SSF49879">
    <property type="entry name" value="SMAD/FHA domain"/>
    <property type="match status" value="1"/>
</dbReference>
<dbReference type="Proteomes" id="UP000199400">
    <property type="component" value="Unassembled WGS sequence"/>
</dbReference>
<feature type="domain" description="FHA" evidence="2">
    <location>
        <begin position="260"/>
        <end position="304"/>
    </location>
</feature>
<dbReference type="Pfam" id="PF00498">
    <property type="entry name" value="FHA"/>
    <property type="match status" value="1"/>
</dbReference>
<proteinExistence type="predicted"/>
<dbReference type="InterPro" id="IPR008984">
    <property type="entry name" value="SMAD_FHA_dom_sf"/>
</dbReference>
<sequence length="344" mass="37213">MSSKRPDPYDRAMSPLAADDDESDRDIDADLRGDTRPIDLIDVFGRARGVVAEMVRSTPTGDTLVVVTNELGFPVGQRAIRRPESLPHALVFGRHNRCTLSIPHDSRVSLRHILLTAWPGQGALRLRGYDLGGRAGIVLADGKRVPGFSALGHVALSFGRTGLVVLPGGPAGLSLLEGTTDQAFQRLTGIDRDGGGIRLAISAMAEPSVAQLGGYRPIDVEARPQPRGILRLRSLKSKSQRGAEASRELEVDSEQLQRGLLIGRYSDRCSLAGSGRNLSRVHALVTEEGPNSLLVYDLASTNGVRPGHETEGPSHSVVRLRHNEPVMLGHFELSWTPAERIRVH</sequence>
<dbReference type="Gene3D" id="2.60.200.20">
    <property type="match status" value="1"/>
</dbReference>
<evidence type="ECO:0000313" key="4">
    <source>
        <dbReference type="Proteomes" id="UP000199400"/>
    </source>
</evidence>
<reference evidence="4" key="1">
    <citation type="submission" date="2016-10" db="EMBL/GenBank/DDBJ databases">
        <authorList>
            <person name="Varghese N."/>
            <person name="Submissions S."/>
        </authorList>
    </citation>
    <scope>NUCLEOTIDE SEQUENCE [LARGE SCALE GENOMIC DNA]</scope>
    <source>
        <strain evidence="4">ATCC 25963</strain>
    </source>
</reference>
<dbReference type="RefSeq" id="WP_096333227.1">
    <property type="nucleotide sequence ID" value="NZ_FOMX01000002.1"/>
</dbReference>
<dbReference type="OrthoDB" id="5491531at2"/>
<dbReference type="AlphaFoldDB" id="A0A1I1SME6"/>
<dbReference type="STRING" id="54.SAMN02745121_00132"/>
<accession>A0A1I1SME6</accession>
<dbReference type="InterPro" id="IPR000253">
    <property type="entry name" value="FHA_dom"/>
</dbReference>
<organism evidence="3 4">
    <name type="scientific">Nannocystis exedens</name>
    <dbReference type="NCBI Taxonomy" id="54"/>
    <lineage>
        <taxon>Bacteria</taxon>
        <taxon>Pseudomonadati</taxon>
        <taxon>Myxococcota</taxon>
        <taxon>Polyangia</taxon>
        <taxon>Nannocystales</taxon>
        <taxon>Nannocystaceae</taxon>
        <taxon>Nannocystis</taxon>
    </lineage>
</organism>
<name>A0A1I1SME6_9BACT</name>
<protein>
    <submittedName>
        <fullName evidence="3">FHA domain-containing protein</fullName>
    </submittedName>
</protein>
<keyword evidence="4" id="KW-1185">Reference proteome</keyword>
<evidence type="ECO:0000256" key="1">
    <source>
        <dbReference type="SAM" id="MobiDB-lite"/>
    </source>
</evidence>
<dbReference type="EMBL" id="FOMX01000002">
    <property type="protein sequence ID" value="SFD47571.1"/>
    <property type="molecule type" value="Genomic_DNA"/>
</dbReference>
<dbReference type="PROSITE" id="PS50006">
    <property type="entry name" value="FHA_DOMAIN"/>
    <property type="match status" value="1"/>
</dbReference>
<dbReference type="CDD" id="cd00060">
    <property type="entry name" value="FHA"/>
    <property type="match status" value="1"/>
</dbReference>
<gene>
    <name evidence="3" type="ORF">SAMN02745121_00132</name>
</gene>
<feature type="region of interest" description="Disordered" evidence="1">
    <location>
        <begin position="1"/>
        <end position="31"/>
    </location>
</feature>
<evidence type="ECO:0000259" key="2">
    <source>
        <dbReference type="PROSITE" id="PS50006"/>
    </source>
</evidence>
<dbReference type="SMART" id="SM00240">
    <property type="entry name" value="FHA"/>
    <property type="match status" value="2"/>
</dbReference>
<evidence type="ECO:0000313" key="3">
    <source>
        <dbReference type="EMBL" id="SFD47571.1"/>
    </source>
</evidence>